<organism evidence="5 6">
    <name type="scientific">Phocaeicola intestinalis</name>
    <dbReference type="NCBI Taxonomy" id="2762212"/>
    <lineage>
        <taxon>Bacteria</taxon>
        <taxon>Pseudomonadati</taxon>
        <taxon>Bacteroidota</taxon>
        <taxon>Bacteroidia</taxon>
        <taxon>Bacteroidales</taxon>
        <taxon>Bacteroidaceae</taxon>
        <taxon>Phocaeicola</taxon>
    </lineage>
</organism>
<dbReference type="PANTHER" id="PTHR43280:SF32">
    <property type="entry name" value="TRANSCRIPTIONAL REGULATORY PROTEIN"/>
    <property type="match status" value="1"/>
</dbReference>
<evidence type="ECO:0000313" key="5">
    <source>
        <dbReference type="EMBL" id="MBD8039105.1"/>
    </source>
</evidence>
<name>A0ABR8Y4I2_9BACT</name>
<gene>
    <name evidence="5" type="ORF">H9625_01335</name>
</gene>
<dbReference type="EMBL" id="JACSPP010000003">
    <property type="protein sequence ID" value="MBD8039105.1"/>
    <property type="molecule type" value="Genomic_DNA"/>
</dbReference>
<dbReference type="PROSITE" id="PS01124">
    <property type="entry name" value="HTH_ARAC_FAMILY_2"/>
    <property type="match status" value="1"/>
</dbReference>
<sequence>MKEDFIKMDSVETYNQLFGLESLHPLVNVIDLDEATYFPTHFTINYGIYALFLKDTRCGDIRYGKQTYDYQDGTIVSFAPGQVAETELQKGVKPKAKGLLFHPDLIKGTSLGQEIKSYSFFAYSSYEALHLSDEEQNTILDCLTNIKAELMHPIDKLSKRLITRNIQLLLDYCMRFYNRQFETRKEVNKDVLTRFESLLDDYFHNGKTQVEGIPTVRYFAERVFLSPNYFGDLIKKETGKTPQEYIQNKIIDTAKDLLLGSDKTITQIAYELGFQYSQHFNRVFKKHTGHSPNEYRKTQTFYPTA</sequence>
<dbReference type="PROSITE" id="PS00041">
    <property type="entry name" value="HTH_ARAC_FAMILY_1"/>
    <property type="match status" value="1"/>
</dbReference>
<keyword evidence="3" id="KW-0804">Transcription</keyword>
<evidence type="ECO:0000313" key="6">
    <source>
        <dbReference type="Proteomes" id="UP000620874"/>
    </source>
</evidence>
<keyword evidence="2" id="KW-0238">DNA-binding</keyword>
<dbReference type="InterPro" id="IPR018062">
    <property type="entry name" value="HTH_AraC-typ_CS"/>
</dbReference>
<proteinExistence type="predicted"/>
<keyword evidence="6" id="KW-1185">Reference proteome</keyword>
<dbReference type="PANTHER" id="PTHR43280">
    <property type="entry name" value="ARAC-FAMILY TRANSCRIPTIONAL REGULATOR"/>
    <property type="match status" value="1"/>
</dbReference>
<comment type="caution">
    <text evidence="5">The sequence shown here is derived from an EMBL/GenBank/DDBJ whole genome shotgun (WGS) entry which is preliminary data.</text>
</comment>
<feature type="domain" description="HTH araC/xylS-type" evidence="4">
    <location>
        <begin position="193"/>
        <end position="298"/>
    </location>
</feature>
<dbReference type="Proteomes" id="UP000620874">
    <property type="component" value="Unassembled WGS sequence"/>
</dbReference>
<dbReference type="SUPFAM" id="SSF46689">
    <property type="entry name" value="Homeodomain-like"/>
    <property type="match status" value="1"/>
</dbReference>
<evidence type="ECO:0000256" key="2">
    <source>
        <dbReference type="ARBA" id="ARBA00023125"/>
    </source>
</evidence>
<dbReference type="InterPro" id="IPR009057">
    <property type="entry name" value="Homeodomain-like_sf"/>
</dbReference>
<dbReference type="Pfam" id="PF12833">
    <property type="entry name" value="HTH_18"/>
    <property type="match status" value="1"/>
</dbReference>
<keyword evidence="1" id="KW-0805">Transcription regulation</keyword>
<evidence type="ECO:0000259" key="4">
    <source>
        <dbReference type="PROSITE" id="PS01124"/>
    </source>
</evidence>
<dbReference type="InterPro" id="IPR020449">
    <property type="entry name" value="Tscrpt_reg_AraC-type_HTH"/>
</dbReference>
<accession>A0ABR8Y4I2</accession>
<evidence type="ECO:0000256" key="1">
    <source>
        <dbReference type="ARBA" id="ARBA00023015"/>
    </source>
</evidence>
<reference evidence="5 6" key="1">
    <citation type="submission" date="2020-08" db="EMBL/GenBank/DDBJ databases">
        <title>A Genomic Blueprint of the Chicken Gut Microbiome.</title>
        <authorList>
            <person name="Gilroy R."/>
            <person name="Ravi A."/>
            <person name="Getino M."/>
            <person name="Pursley I."/>
            <person name="Horton D.L."/>
            <person name="Alikhan N.-F."/>
            <person name="Baker D."/>
            <person name="Gharbi K."/>
            <person name="Hall N."/>
            <person name="Watson M."/>
            <person name="Adriaenssens E.M."/>
            <person name="Foster-Nyarko E."/>
            <person name="Jarju S."/>
            <person name="Secka A."/>
            <person name="Antonio M."/>
            <person name="Oren A."/>
            <person name="Chaudhuri R."/>
            <person name="La Ragione R.M."/>
            <person name="Hildebrand F."/>
            <person name="Pallen M.J."/>
        </authorList>
    </citation>
    <scope>NUCLEOTIDE SEQUENCE [LARGE SCALE GENOMIC DNA]</scope>
    <source>
        <strain evidence="5 6">Sa1CVN1</strain>
    </source>
</reference>
<protein>
    <submittedName>
        <fullName evidence="5">AraC family transcriptional regulator</fullName>
    </submittedName>
</protein>
<dbReference type="InterPro" id="IPR018060">
    <property type="entry name" value="HTH_AraC"/>
</dbReference>
<evidence type="ECO:0000256" key="3">
    <source>
        <dbReference type="ARBA" id="ARBA00023163"/>
    </source>
</evidence>
<dbReference type="SMART" id="SM00342">
    <property type="entry name" value="HTH_ARAC"/>
    <property type="match status" value="1"/>
</dbReference>
<dbReference type="PRINTS" id="PR00032">
    <property type="entry name" value="HTHARAC"/>
</dbReference>
<dbReference type="RefSeq" id="WP_191762790.1">
    <property type="nucleotide sequence ID" value="NZ_JACSPP010000003.1"/>
</dbReference>
<dbReference type="Gene3D" id="1.10.10.60">
    <property type="entry name" value="Homeodomain-like"/>
    <property type="match status" value="2"/>
</dbReference>